<accession>A0A087SYW8</accession>
<dbReference type="Proteomes" id="UP000054359">
    <property type="component" value="Unassembled WGS sequence"/>
</dbReference>
<protein>
    <submittedName>
        <fullName evidence="1">Uncharacterized protein</fullName>
    </submittedName>
</protein>
<gene>
    <name evidence="1" type="ORF">X975_19216</name>
</gene>
<proteinExistence type="predicted"/>
<keyword evidence="2" id="KW-1185">Reference proteome</keyword>
<dbReference type="EMBL" id="KK112598">
    <property type="protein sequence ID" value="KFM58057.1"/>
    <property type="molecule type" value="Genomic_DNA"/>
</dbReference>
<organism evidence="1 2">
    <name type="scientific">Stegodyphus mimosarum</name>
    <name type="common">African social velvet spider</name>
    <dbReference type="NCBI Taxonomy" id="407821"/>
    <lineage>
        <taxon>Eukaryota</taxon>
        <taxon>Metazoa</taxon>
        <taxon>Ecdysozoa</taxon>
        <taxon>Arthropoda</taxon>
        <taxon>Chelicerata</taxon>
        <taxon>Arachnida</taxon>
        <taxon>Araneae</taxon>
        <taxon>Araneomorphae</taxon>
        <taxon>Entelegynae</taxon>
        <taxon>Eresoidea</taxon>
        <taxon>Eresidae</taxon>
        <taxon>Stegodyphus</taxon>
    </lineage>
</organism>
<name>A0A087SYW8_STEMI</name>
<dbReference type="AlphaFoldDB" id="A0A087SYW8"/>
<sequence>MSVVVFIQYLPVPEFTMLDTRSGTALMLQPHGHFINIRSFPLDNSLYCSPWRKFRPSFYTESITYFFTIL</sequence>
<feature type="non-terminal residue" evidence="1">
    <location>
        <position position="70"/>
    </location>
</feature>
<reference evidence="1 2" key="1">
    <citation type="submission" date="2013-11" db="EMBL/GenBank/DDBJ databases">
        <title>Genome sequencing of Stegodyphus mimosarum.</title>
        <authorList>
            <person name="Bechsgaard J."/>
        </authorList>
    </citation>
    <scope>NUCLEOTIDE SEQUENCE [LARGE SCALE GENOMIC DNA]</scope>
</reference>
<evidence type="ECO:0000313" key="2">
    <source>
        <dbReference type="Proteomes" id="UP000054359"/>
    </source>
</evidence>
<evidence type="ECO:0000313" key="1">
    <source>
        <dbReference type="EMBL" id="KFM58057.1"/>
    </source>
</evidence>